<evidence type="ECO:0000256" key="9">
    <source>
        <dbReference type="ARBA" id="ARBA00023136"/>
    </source>
</evidence>
<comment type="caution">
    <text evidence="13">The sequence shown here is derived from an EMBL/GenBank/DDBJ whole genome shotgun (WGS) entry which is preliminary data.</text>
</comment>
<feature type="binding site" evidence="11">
    <location>
        <position position="170"/>
    </location>
    <ligand>
        <name>FMN</name>
        <dbReference type="ChEBI" id="CHEBI:58210"/>
    </ligand>
</feature>
<comment type="pathway">
    <text evidence="3 11">Pyrimidine metabolism; UMP biosynthesis via de novo pathway; orotate from (S)-dihydroorotate (quinone route): step 1/1.</text>
</comment>
<dbReference type="UniPathway" id="UPA00070">
    <property type="reaction ID" value="UER00946"/>
</dbReference>
<feature type="domain" description="Dihydroorotate dehydrogenase catalytic" evidence="12">
    <location>
        <begin position="44"/>
        <end position="338"/>
    </location>
</feature>
<dbReference type="SUPFAM" id="SSF51395">
    <property type="entry name" value="FMN-linked oxidoreductases"/>
    <property type="match status" value="1"/>
</dbReference>
<keyword evidence="9 11" id="KW-0472">Membrane</keyword>
<evidence type="ECO:0000313" key="13">
    <source>
        <dbReference type="EMBL" id="RJF68560.1"/>
    </source>
</evidence>
<evidence type="ECO:0000256" key="10">
    <source>
        <dbReference type="ARBA" id="ARBA00048639"/>
    </source>
</evidence>
<dbReference type="NCBIfam" id="NF003645">
    <property type="entry name" value="PRK05286.1-2"/>
    <property type="match status" value="1"/>
</dbReference>
<dbReference type="GO" id="GO:0005737">
    <property type="term" value="C:cytoplasm"/>
    <property type="evidence" value="ECO:0007669"/>
    <property type="project" value="InterPro"/>
</dbReference>
<dbReference type="GO" id="GO:0005886">
    <property type="term" value="C:plasma membrane"/>
    <property type="evidence" value="ECO:0007669"/>
    <property type="project" value="UniProtKB-SubCell"/>
</dbReference>
<feature type="binding site" evidence="11">
    <location>
        <position position="242"/>
    </location>
    <ligand>
        <name>FMN</name>
        <dbReference type="ChEBI" id="CHEBI:58210"/>
    </ligand>
</feature>
<dbReference type="NCBIfam" id="NF003652">
    <property type="entry name" value="PRK05286.2-5"/>
    <property type="match status" value="1"/>
</dbReference>
<feature type="binding site" evidence="11">
    <location>
        <position position="295"/>
    </location>
    <ligand>
        <name>FMN</name>
        <dbReference type="ChEBI" id="CHEBI:58210"/>
    </ligand>
</feature>
<evidence type="ECO:0000259" key="12">
    <source>
        <dbReference type="Pfam" id="PF01180"/>
    </source>
</evidence>
<evidence type="ECO:0000256" key="11">
    <source>
        <dbReference type="HAMAP-Rule" id="MF_00225"/>
    </source>
</evidence>
<dbReference type="PROSITE" id="PS00912">
    <property type="entry name" value="DHODEHASE_2"/>
    <property type="match status" value="1"/>
</dbReference>
<comment type="cofactor">
    <cofactor evidence="11">
        <name>FMN</name>
        <dbReference type="ChEBI" id="CHEBI:58210"/>
    </cofactor>
    <text evidence="11">Binds 1 FMN per subunit.</text>
</comment>
<feature type="binding site" evidence="11">
    <location>
        <begin position="316"/>
        <end position="317"/>
    </location>
    <ligand>
        <name>FMN</name>
        <dbReference type="ChEBI" id="CHEBI:58210"/>
    </ligand>
</feature>
<dbReference type="Pfam" id="PF01180">
    <property type="entry name" value="DHO_dh"/>
    <property type="match status" value="1"/>
</dbReference>
<proteinExistence type="inferred from homology"/>
<feature type="binding site" evidence="11">
    <location>
        <position position="175"/>
    </location>
    <ligand>
        <name>substrate</name>
    </ligand>
</feature>
<comment type="subunit">
    <text evidence="11">Monomer.</text>
</comment>
<evidence type="ECO:0000313" key="14">
    <source>
        <dbReference type="Proteomes" id="UP000285523"/>
    </source>
</evidence>
<sequence length="364" mass="39056">MIRAFDALSLPLLRLIDAEDAHRLAIQGLKLLPQIKTRPDDPKLAVRAFGLNFPNPVGIAAGFDKNAEAPDALMRLGFGFVEIGSVTPKPQAGNPRPRLFRLERDEAVINRMGFNNDGAEVVLRRLAARAQQGGILGVNVGANRDSANRVADYVTLIETFAPVASYFTVNVSSPNTPGLRNLQQAAALDDLLARVIEARERVRASAGDTPVLLKISPDLTLGELDDVVHIARSRRVDGMIVANTTLLRSPLLRERSKLNEQGGLSGRPLFRLSTRMVAETYVRAEGAFPLIGVGGIDSGGAALTKIRAGASLVQLYSSLIYKGLGLVESIKSDLASTLLRTGRDSLSEIVGADAPTITAEEWPV</sequence>
<feature type="binding site" evidence="11">
    <location>
        <position position="170"/>
    </location>
    <ligand>
        <name>substrate</name>
    </ligand>
</feature>
<feature type="binding site" evidence="11">
    <location>
        <position position="139"/>
    </location>
    <ligand>
        <name>FMN</name>
        <dbReference type="ChEBI" id="CHEBI:58210"/>
    </ligand>
</feature>
<gene>
    <name evidence="11" type="primary">pyrD</name>
    <name evidence="13" type="ORF">D4Q52_22130</name>
</gene>
<dbReference type="PANTHER" id="PTHR48109">
    <property type="entry name" value="DIHYDROOROTATE DEHYDROGENASE (QUINONE), MITOCHONDRIAL-RELATED"/>
    <property type="match status" value="1"/>
</dbReference>
<evidence type="ECO:0000256" key="1">
    <source>
        <dbReference type="ARBA" id="ARBA00003125"/>
    </source>
</evidence>
<evidence type="ECO:0000256" key="6">
    <source>
        <dbReference type="ARBA" id="ARBA00022643"/>
    </source>
</evidence>
<dbReference type="PANTHER" id="PTHR48109:SF4">
    <property type="entry name" value="DIHYDROOROTATE DEHYDROGENASE (QUINONE), MITOCHONDRIAL"/>
    <property type="match status" value="1"/>
</dbReference>
<dbReference type="GO" id="GO:0044205">
    <property type="term" value="P:'de novo' UMP biosynthetic process"/>
    <property type="evidence" value="ECO:0007669"/>
    <property type="project" value="UniProtKB-UniRule"/>
</dbReference>
<feature type="binding site" evidence="11">
    <location>
        <position position="85"/>
    </location>
    <ligand>
        <name>FMN</name>
        <dbReference type="ChEBI" id="CHEBI:58210"/>
    </ligand>
</feature>
<dbReference type="InterPro" id="IPR050074">
    <property type="entry name" value="DHO_dehydrogenase"/>
</dbReference>
<comment type="similarity">
    <text evidence="4 11">Belongs to the dihydroorotate dehydrogenase family. Type 2 subfamily.</text>
</comment>
<dbReference type="Gene3D" id="3.20.20.70">
    <property type="entry name" value="Aldolase class I"/>
    <property type="match status" value="1"/>
</dbReference>
<accession>A0A418UZ05</accession>
<name>A0A418UZ05_RHOPL</name>
<keyword evidence="6 11" id="KW-0288">FMN</keyword>
<keyword evidence="11" id="KW-1003">Cell membrane</keyword>
<dbReference type="InterPro" id="IPR013785">
    <property type="entry name" value="Aldolase_TIM"/>
</dbReference>
<dbReference type="AlphaFoldDB" id="A0A418UZ05"/>
<feature type="binding site" evidence="11">
    <location>
        <begin position="110"/>
        <end position="114"/>
    </location>
    <ligand>
        <name>substrate</name>
    </ligand>
</feature>
<evidence type="ECO:0000256" key="2">
    <source>
        <dbReference type="ARBA" id="ARBA00004370"/>
    </source>
</evidence>
<dbReference type="Proteomes" id="UP000285523">
    <property type="component" value="Unassembled WGS sequence"/>
</dbReference>
<dbReference type="EC" id="1.3.5.2" evidence="11"/>
<protein>
    <recommendedName>
        <fullName evidence="11">Dihydroorotate dehydrogenase (quinone)</fullName>
        <ecNumber evidence="11">1.3.5.2</ecNumber>
    </recommendedName>
    <alternativeName>
        <fullName evidence="11">DHOdehase</fullName>
        <shortName evidence="11">DHOD</shortName>
        <shortName evidence="11">DHODase</shortName>
    </alternativeName>
    <alternativeName>
        <fullName evidence="11">Dihydroorotate oxidase</fullName>
    </alternativeName>
</protein>
<comment type="subcellular location">
    <subcellularLocation>
        <location evidence="11">Cell membrane</location>
        <topology evidence="11">Peripheral membrane protein</topology>
    </subcellularLocation>
    <subcellularLocation>
        <location evidence="2">Membrane</location>
    </subcellularLocation>
</comment>
<feature type="binding site" evidence="11">
    <location>
        <begin position="61"/>
        <end position="65"/>
    </location>
    <ligand>
        <name>FMN</name>
        <dbReference type="ChEBI" id="CHEBI:58210"/>
    </ligand>
</feature>
<evidence type="ECO:0000256" key="8">
    <source>
        <dbReference type="ARBA" id="ARBA00023002"/>
    </source>
</evidence>
<comment type="function">
    <text evidence="1 11">Catalyzes the conversion of dihydroorotate to orotate with quinone as electron acceptor.</text>
</comment>
<dbReference type="NCBIfam" id="TIGR01036">
    <property type="entry name" value="pyrD_sub2"/>
    <property type="match status" value="1"/>
</dbReference>
<dbReference type="InterPro" id="IPR001295">
    <property type="entry name" value="Dihydroorotate_DH_CS"/>
</dbReference>
<evidence type="ECO:0000256" key="3">
    <source>
        <dbReference type="ARBA" id="ARBA00005161"/>
    </source>
</evidence>
<evidence type="ECO:0000256" key="4">
    <source>
        <dbReference type="ARBA" id="ARBA00005359"/>
    </source>
</evidence>
<keyword evidence="7 11" id="KW-0665">Pyrimidine biosynthesis</keyword>
<organism evidence="13 14">
    <name type="scientific">Rhodopseudomonas palustris</name>
    <dbReference type="NCBI Taxonomy" id="1076"/>
    <lineage>
        <taxon>Bacteria</taxon>
        <taxon>Pseudomonadati</taxon>
        <taxon>Pseudomonadota</taxon>
        <taxon>Alphaproteobacteria</taxon>
        <taxon>Hyphomicrobiales</taxon>
        <taxon>Nitrobacteraceae</taxon>
        <taxon>Rhodopseudomonas</taxon>
    </lineage>
</organism>
<keyword evidence="8 11" id="KW-0560">Oxidoreductase</keyword>
<dbReference type="HAMAP" id="MF_00225">
    <property type="entry name" value="DHO_dh_type2"/>
    <property type="match status" value="1"/>
</dbReference>
<dbReference type="InterPro" id="IPR005719">
    <property type="entry name" value="Dihydroorotate_DH_2"/>
</dbReference>
<dbReference type="OrthoDB" id="9802377at2"/>
<dbReference type="InterPro" id="IPR005720">
    <property type="entry name" value="Dihydroorotate_DH_cat"/>
</dbReference>
<feature type="binding site" evidence="11">
    <location>
        <position position="266"/>
    </location>
    <ligand>
        <name>FMN</name>
        <dbReference type="ChEBI" id="CHEBI:58210"/>
    </ligand>
</feature>
<dbReference type="RefSeq" id="WP_119858739.1">
    <property type="nucleotide sequence ID" value="NZ_QYYD01000028.1"/>
</dbReference>
<feature type="active site" description="Nucleophile" evidence="11">
    <location>
        <position position="173"/>
    </location>
</feature>
<dbReference type="GO" id="GO:0006207">
    <property type="term" value="P:'de novo' pyrimidine nucleobase biosynthetic process"/>
    <property type="evidence" value="ECO:0007669"/>
    <property type="project" value="UniProtKB-UniRule"/>
</dbReference>
<feature type="binding site" evidence="11">
    <location>
        <position position="65"/>
    </location>
    <ligand>
        <name>substrate</name>
    </ligand>
</feature>
<evidence type="ECO:0000256" key="7">
    <source>
        <dbReference type="ARBA" id="ARBA00022975"/>
    </source>
</evidence>
<dbReference type="CDD" id="cd04738">
    <property type="entry name" value="DHOD_2_like"/>
    <property type="match status" value="1"/>
</dbReference>
<evidence type="ECO:0000256" key="5">
    <source>
        <dbReference type="ARBA" id="ARBA00022630"/>
    </source>
</evidence>
<reference evidence="13 14" key="1">
    <citation type="submission" date="2018-09" db="EMBL/GenBank/DDBJ databases">
        <title>Draft genome sequence of Rhodopseudomonas palustris 2.1.18.</title>
        <authorList>
            <person name="Robertson S.L."/>
            <person name="Meyer T.E."/>
            <person name="Kyndt J.A."/>
        </authorList>
    </citation>
    <scope>NUCLEOTIDE SEQUENCE [LARGE SCALE GENOMIC DNA]</scope>
    <source>
        <strain evidence="13 14">2.1.18</strain>
    </source>
</reference>
<feature type="binding site" evidence="11">
    <location>
        <position position="214"/>
    </location>
    <ligand>
        <name>FMN</name>
        <dbReference type="ChEBI" id="CHEBI:58210"/>
    </ligand>
</feature>
<comment type="catalytic activity">
    <reaction evidence="10 11">
        <text>(S)-dihydroorotate + a quinone = orotate + a quinol</text>
        <dbReference type="Rhea" id="RHEA:30187"/>
        <dbReference type="ChEBI" id="CHEBI:24646"/>
        <dbReference type="ChEBI" id="CHEBI:30839"/>
        <dbReference type="ChEBI" id="CHEBI:30864"/>
        <dbReference type="ChEBI" id="CHEBI:132124"/>
        <dbReference type="EC" id="1.3.5.2"/>
    </reaction>
</comment>
<keyword evidence="5 11" id="KW-0285">Flavoprotein</keyword>
<dbReference type="GO" id="GO:0106430">
    <property type="term" value="F:dihydroorotate dehydrogenase (quinone) activity"/>
    <property type="evidence" value="ECO:0007669"/>
    <property type="project" value="UniProtKB-EC"/>
</dbReference>
<dbReference type="EMBL" id="QYYD01000028">
    <property type="protein sequence ID" value="RJF68560.1"/>
    <property type="molecule type" value="Genomic_DNA"/>
</dbReference>
<dbReference type="PROSITE" id="PS00911">
    <property type="entry name" value="DHODEHASE_1"/>
    <property type="match status" value="1"/>
</dbReference>
<feature type="binding site" evidence="11">
    <location>
        <begin position="243"/>
        <end position="244"/>
    </location>
    <ligand>
        <name>substrate</name>
    </ligand>
</feature>